<evidence type="ECO:0000313" key="2">
    <source>
        <dbReference type="Proteomes" id="UP000762676"/>
    </source>
</evidence>
<dbReference type="AlphaFoldDB" id="A0AAV4FQU2"/>
<dbReference type="EMBL" id="BMAT01007934">
    <property type="protein sequence ID" value="GFR74615.1"/>
    <property type="molecule type" value="Genomic_DNA"/>
</dbReference>
<dbReference type="Proteomes" id="UP000762676">
    <property type="component" value="Unassembled WGS sequence"/>
</dbReference>
<gene>
    <name evidence="1" type="ORF">ElyMa_003897400</name>
</gene>
<name>A0AAV4FQU2_9GAST</name>
<evidence type="ECO:0000313" key="1">
    <source>
        <dbReference type="EMBL" id="GFR74615.1"/>
    </source>
</evidence>
<organism evidence="1 2">
    <name type="scientific">Elysia marginata</name>
    <dbReference type="NCBI Taxonomy" id="1093978"/>
    <lineage>
        <taxon>Eukaryota</taxon>
        <taxon>Metazoa</taxon>
        <taxon>Spiralia</taxon>
        <taxon>Lophotrochozoa</taxon>
        <taxon>Mollusca</taxon>
        <taxon>Gastropoda</taxon>
        <taxon>Heterobranchia</taxon>
        <taxon>Euthyneura</taxon>
        <taxon>Panpulmonata</taxon>
        <taxon>Sacoglossa</taxon>
        <taxon>Placobranchoidea</taxon>
        <taxon>Plakobranchidae</taxon>
        <taxon>Elysia</taxon>
    </lineage>
</organism>
<reference evidence="1 2" key="1">
    <citation type="journal article" date="2021" name="Elife">
        <title>Chloroplast acquisition without the gene transfer in kleptoplastic sea slugs, Plakobranchus ocellatus.</title>
        <authorList>
            <person name="Maeda T."/>
            <person name="Takahashi S."/>
            <person name="Yoshida T."/>
            <person name="Shimamura S."/>
            <person name="Takaki Y."/>
            <person name="Nagai Y."/>
            <person name="Toyoda A."/>
            <person name="Suzuki Y."/>
            <person name="Arimoto A."/>
            <person name="Ishii H."/>
            <person name="Satoh N."/>
            <person name="Nishiyama T."/>
            <person name="Hasebe M."/>
            <person name="Maruyama T."/>
            <person name="Minagawa J."/>
            <person name="Obokata J."/>
            <person name="Shigenobu S."/>
        </authorList>
    </citation>
    <scope>NUCLEOTIDE SEQUENCE [LARGE SCALE GENOMIC DNA]</scope>
</reference>
<keyword evidence="2" id="KW-1185">Reference proteome</keyword>
<accession>A0AAV4FQU2</accession>
<sequence length="103" mass="11627">MVRTIAHSPISLGVLIKKASLFAVKETPADSIPVLLRDERIDRLKFLQAQSITRVYTGKTETLPQHGLGHQILTTMIANHFMKNHSVHYDNFFSSVELAKDLK</sequence>
<protein>
    <recommendedName>
        <fullName evidence="3">PiggyBac transposable element-derived protein domain-containing protein</fullName>
    </recommendedName>
</protein>
<comment type="caution">
    <text evidence="1">The sequence shown here is derived from an EMBL/GenBank/DDBJ whole genome shotgun (WGS) entry which is preliminary data.</text>
</comment>
<evidence type="ECO:0008006" key="3">
    <source>
        <dbReference type="Google" id="ProtNLM"/>
    </source>
</evidence>
<proteinExistence type="predicted"/>